<gene>
    <name evidence="1" type="ORF">SAMN05216389_106100</name>
</gene>
<keyword evidence="2" id="KW-1185">Reference proteome</keyword>
<evidence type="ECO:0000313" key="1">
    <source>
        <dbReference type="EMBL" id="SET15980.1"/>
    </source>
</evidence>
<organism evidence="1 2">
    <name type="scientific">Oceanobacillus limi</name>
    <dbReference type="NCBI Taxonomy" id="930131"/>
    <lineage>
        <taxon>Bacteria</taxon>
        <taxon>Bacillati</taxon>
        <taxon>Bacillota</taxon>
        <taxon>Bacilli</taxon>
        <taxon>Bacillales</taxon>
        <taxon>Bacillaceae</taxon>
        <taxon>Oceanobacillus</taxon>
    </lineage>
</organism>
<evidence type="ECO:0000313" key="2">
    <source>
        <dbReference type="Proteomes" id="UP000198618"/>
    </source>
</evidence>
<accession>A0A1I0C8V5</accession>
<dbReference type="EMBL" id="FOHE01000006">
    <property type="protein sequence ID" value="SET15980.1"/>
    <property type="molecule type" value="Genomic_DNA"/>
</dbReference>
<reference evidence="1 2" key="1">
    <citation type="submission" date="2016-10" db="EMBL/GenBank/DDBJ databases">
        <authorList>
            <person name="de Groot N.N."/>
        </authorList>
    </citation>
    <scope>NUCLEOTIDE SEQUENCE [LARGE SCALE GENOMIC DNA]</scope>
    <source>
        <strain evidence="1 2">IBRC-M 10780</strain>
    </source>
</reference>
<dbReference type="STRING" id="930131.SAMN05216389_106100"/>
<protein>
    <submittedName>
        <fullName evidence="1">Uncharacterized protein</fullName>
    </submittedName>
</protein>
<dbReference type="RefSeq" id="WP_090868745.1">
    <property type="nucleotide sequence ID" value="NZ_FOHE01000006.1"/>
</dbReference>
<name>A0A1I0C8V5_9BACI</name>
<dbReference type="Proteomes" id="UP000198618">
    <property type="component" value="Unassembled WGS sequence"/>
</dbReference>
<proteinExistence type="predicted"/>
<dbReference type="AlphaFoldDB" id="A0A1I0C8V5"/>
<dbReference type="OrthoDB" id="2691729at2"/>
<sequence>MANEPDSYWIKQLDAIIKHLDKNEKWLEYPDEKIQEFEKDFDEWNSPILEDVEKLEKWLEDLDKKMEDF</sequence>